<name>A0ABP7PPK2_9BACT</name>
<proteinExistence type="predicted"/>
<protein>
    <submittedName>
        <fullName evidence="1">Uncharacterized protein</fullName>
    </submittedName>
</protein>
<evidence type="ECO:0000313" key="1">
    <source>
        <dbReference type="EMBL" id="GAA3968859.1"/>
    </source>
</evidence>
<keyword evidence="2" id="KW-1185">Reference proteome</keyword>
<organism evidence="1 2">
    <name type="scientific">Hymenobacter antarcticus</name>
    <dbReference type="NCBI Taxonomy" id="486270"/>
    <lineage>
        <taxon>Bacteria</taxon>
        <taxon>Pseudomonadati</taxon>
        <taxon>Bacteroidota</taxon>
        <taxon>Cytophagia</taxon>
        <taxon>Cytophagales</taxon>
        <taxon>Hymenobacteraceae</taxon>
        <taxon>Hymenobacter</taxon>
    </lineage>
</organism>
<sequence>MPKANATSGEVPPVLATSVIGRDGRIKFTCFNPDYCRRISVRRVAAAL</sequence>
<accession>A0ABP7PPK2</accession>
<gene>
    <name evidence="1" type="ORF">GCM10022407_13630</name>
</gene>
<comment type="caution">
    <text evidence="1">The sequence shown here is derived from an EMBL/GenBank/DDBJ whole genome shotgun (WGS) entry which is preliminary data.</text>
</comment>
<dbReference type="EMBL" id="BAABDI010000006">
    <property type="protein sequence ID" value="GAA3968859.1"/>
    <property type="molecule type" value="Genomic_DNA"/>
</dbReference>
<dbReference type="Proteomes" id="UP001501556">
    <property type="component" value="Unassembled WGS sequence"/>
</dbReference>
<reference evidence="2" key="1">
    <citation type="journal article" date="2019" name="Int. J. Syst. Evol. Microbiol.">
        <title>The Global Catalogue of Microorganisms (GCM) 10K type strain sequencing project: providing services to taxonomists for standard genome sequencing and annotation.</title>
        <authorList>
            <consortium name="The Broad Institute Genomics Platform"/>
            <consortium name="The Broad Institute Genome Sequencing Center for Infectious Disease"/>
            <person name="Wu L."/>
            <person name="Ma J."/>
        </authorList>
    </citation>
    <scope>NUCLEOTIDE SEQUENCE [LARGE SCALE GENOMIC DNA]</scope>
    <source>
        <strain evidence="2">JCM 17217</strain>
    </source>
</reference>
<dbReference type="RefSeq" id="WP_345122400.1">
    <property type="nucleotide sequence ID" value="NZ_BAABDI010000006.1"/>
</dbReference>
<evidence type="ECO:0000313" key="2">
    <source>
        <dbReference type="Proteomes" id="UP001501556"/>
    </source>
</evidence>